<dbReference type="Pfam" id="PF22982">
    <property type="entry name" value="WHD_HRQ1"/>
    <property type="match status" value="1"/>
</dbReference>
<dbReference type="PROSITE" id="PS51194">
    <property type="entry name" value="HELICASE_CTER"/>
    <property type="match status" value="1"/>
</dbReference>
<keyword evidence="7" id="KW-1185">Reference proteome</keyword>
<dbReference type="InterPro" id="IPR055227">
    <property type="entry name" value="HRQ1_WHD"/>
</dbReference>
<reference evidence="7" key="1">
    <citation type="submission" date="2015-02" db="EMBL/GenBank/DDBJ databases">
        <authorList>
            <person name="Gon?alves P."/>
        </authorList>
    </citation>
    <scope>NUCLEOTIDE SEQUENCE [LARGE SCALE GENOMIC DNA]</scope>
</reference>
<evidence type="ECO:0000313" key="6">
    <source>
        <dbReference type="EMBL" id="CEQ42771.1"/>
    </source>
</evidence>
<dbReference type="InterPro" id="IPR011545">
    <property type="entry name" value="DEAD/DEAH_box_helicase_dom"/>
</dbReference>
<dbReference type="SMART" id="SM00490">
    <property type="entry name" value="HELICc"/>
    <property type="match status" value="1"/>
</dbReference>
<feature type="compositionally biased region" description="Polar residues" evidence="3">
    <location>
        <begin position="83"/>
        <end position="92"/>
    </location>
</feature>
<evidence type="ECO:0000259" key="4">
    <source>
        <dbReference type="PROSITE" id="PS51192"/>
    </source>
</evidence>
<dbReference type="PANTHER" id="PTHR47957:SF3">
    <property type="entry name" value="ATP-DEPENDENT HELICASE HRQ1"/>
    <property type="match status" value="1"/>
</dbReference>
<feature type="compositionally biased region" description="Acidic residues" evidence="3">
    <location>
        <begin position="51"/>
        <end position="61"/>
    </location>
</feature>
<evidence type="ECO:0000313" key="7">
    <source>
        <dbReference type="Proteomes" id="UP000243876"/>
    </source>
</evidence>
<keyword evidence="1" id="KW-0547">Nucleotide-binding</keyword>
<evidence type="ECO:0000256" key="3">
    <source>
        <dbReference type="SAM" id="MobiDB-lite"/>
    </source>
</evidence>
<feature type="compositionally biased region" description="Basic and acidic residues" evidence="3">
    <location>
        <begin position="119"/>
        <end position="128"/>
    </location>
</feature>
<dbReference type="SUPFAM" id="SSF52540">
    <property type="entry name" value="P-loop containing nucleoside triphosphate hydrolases"/>
    <property type="match status" value="1"/>
</dbReference>
<feature type="region of interest" description="Disordered" evidence="3">
    <location>
        <begin position="1237"/>
        <end position="1314"/>
    </location>
</feature>
<dbReference type="InterPro" id="IPR027417">
    <property type="entry name" value="P-loop_NTPase"/>
</dbReference>
<dbReference type="SUPFAM" id="SSF46785">
    <property type="entry name" value="Winged helix' DNA-binding domain"/>
    <property type="match status" value="1"/>
</dbReference>
<dbReference type="Pfam" id="PF09369">
    <property type="entry name" value="MZB"/>
    <property type="match status" value="1"/>
</dbReference>
<dbReference type="Proteomes" id="UP000243876">
    <property type="component" value="Unassembled WGS sequence"/>
</dbReference>
<organism evidence="6 7">
    <name type="scientific">Sporidiobolus salmonicolor</name>
    <name type="common">Yeast-like fungus</name>
    <name type="synonym">Sporobolomyces salmonicolor</name>
    <dbReference type="NCBI Taxonomy" id="5005"/>
    <lineage>
        <taxon>Eukaryota</taxon>
        <taxon>Fungi</taxon>
        <taxon>Dikarya</taxon>
        <taxon>Basidiomycota</taxon>
        <taxon>Pucciniomycotina</taxon>
        <taxon>Microbotryomycetes</taxon>
        <taxon>Sporidiobolales</taxon>
        <taxon>Sporidiobolaceae</taxon>
        <taxon>Sporobolomyces</taxon>
    </lineage>
</organism>
<dbReference type="GO" id="GO:0036297">
    <property type="term" value="P:interstrand cross-link repair"/>
    <property type="evidence" value="ECO:0007669"/>
    <property type="project" value="TreeGrafter"/>
</dbReference>
<proteinExistence type="predicted"/>
<feature type="compositionally biased region" description="Basic and acidic residues" evidence="3">
    <location>
        <begin position="1289"/>
        <end position="1303"/>
    </location>
</feature>
<dbReference type="Pfam" id="PF00271">
    <property type="entry name" value="Helicase_C"/>
    <property type="match status" value="1"/>
</dbReference>
<dbReference type="Pfam" id="PF00270">
    <property type="entry name" value="DEAD"/>
    <property type="match status" value="1"/>
</dbReference>
<dbReference type="Gene3D" id="3.40.50.300">
    <property type="entry name" value="P-loop containing nucleotide triphosphate hydrolases"/>
    <property type="match status" value="2"/>
</dbReference>
<feature type="domain" description="Helicase C-terminal" evidence="5">
    <location>
        <begin position="693"/>
        <end position="847"/>
    </location>
</feature>
<dbReference type="InterPro" id="IPR001650">
    <property type="entry name" value="Helicase_C-like"/>
</dbReference>
<evidence type="ECO:0000256" key="2">
    <source>
        <dbReference type="ARBA" id="ARBA00022840"/>
    </source>
</evidence>
<dbReference type="InterPro" id="IPR036390">
    <property type="entry name" value="WH_DNA-bd_sf"/>
</dbReference>
<accession>A0A0D6ESM6</accession>
<dbReference type="GO" id="GO:0006289">
    <property type="term" value="P:nucleotide-excision repair"/>
    <property type="evidence" value="ECO:0007669"/>
    <property type="project" value="TreeGrafter"/>
</dbReference>
<feature type="compositionally biased region" description="Low complexity" evidence="3">
    <location>
        <begin position="1"/>
        <end position="12"/>
    </location>
</feature>
<evidence type="ECO:0000256" key="1">
    <source>
        <dbReference type="ARBA" id="ARBA00022741"/>
    </source>
</evidence>
<dbReference type="Pfam" id="PF08839">
    <property type="entry name" value="CDT1"/>
    <property type="match status" value="1"/>
</dbReference>
<feature type="region of interest" description="Disordered" evidence="3">
    <location>
        <begin position="284"/>
        <end position="320"/>
    </location>
</feature>
<dbReference type="GO" id="GO:0003676">
    <property type="term" value="F:nucleic acid binding"/>
    <property type="evidence" value="ECO:0007669"/>
    <property type="project" value="InterPro"/>
</dbReference>
<dbReference type="GO" id="GO:0005524">
    <property type="term" value="F:ATP binding"/>
    <property type="evidence" value="ECO:0007669"/>
    <property type="project" value="UniProtKB-KW"/>
</dbReference>
<gene>
    <name evidence="6" type="primary">SPOSA6832_04615</name>
</gene>
<protein>
    <submittedName>
        <fullName evidence="6">SPOSA6832_04615-mRNA-1:cds</fullName>
    </submittedName>
</protein>
<dbReference type="PROSITE" id="PS51192">
    <property type="entry name" value="HELICASE_ATP_BIND_1"/>
    <property type="match status" value="1"/>
</dbReference>
<dbReference type="InterPro" id="IPR014001">
    <property type="entry name" value="Helicase_ATP-bd"/>
</dbReference>
<dbReference type="OrthoDB" id="18781at2759"/>
<dbReference type="CDD" id="cd17923">
    <property type="entry name" value="DEXHc_Hrq1-like"/>
    <property type="match status" value="1"/>
</dbReference>
<dbReference type="EMBL" id="CENE01000035">
    <property type="protein sequence ID" value="CEQ42771.1"/>
    <property type="molecule type" value="Genomic_DNA"/>
</dbReference>
<dbReference type="GO" id="GO:0043138">
    <property type="term" value="F:3'-5' DNA helicase activity"/>
    <property type="evidence" value="ECO:0007669"/>
    <property type="project" value="TreeGrafter"/>
</dbReference>
<dbReference type="InterPro" id="IPR018973">
    <property type="entry name" value="MZB"/>
</dbReference>
<dbReference type="GO" id="GO:0005634">
    <property type="term" value="C:nucleus"/>
    <property type="evidence" value="ECO:0007669"/>
    <property type="project" value="TreeGrafter"/>
</dbReference>
<feature type="compositionally biased region" description="Basic and acidic residues" evidence="3">
    <location>
        <begin position="248"/>
        <end position="258"/>
    </location>
</feature>
<feature type="region of interest" description="Disordered" evidence="3">
    <location>
        <begin position="217"/>
        <end position="258"/>
    </location>
</feature>
<keyword evidence="2" id="KW-0067">ATP-binding</keyword>
<feature type="region of interest" description="Disordered" evidence="3">
    <location>
        <begin position="1"/>
        <end position="128"/>
    </location>
</feature>
<evidence type="ECO:0000259" key="5">
    <source>
        <dbReference type="PROSITE" id="PS51194"/>
    </source>
</evidence>
<feature type="compositionally biased region" description="Basic and acidic residues" evidence="3">
    <location>
        <begin position="223"/>
        <end position="241"/>
    </location>
</feature>
<sequence length="1314" mass="143571">MASSSNPHISSSKPTRLAGGGLLTSHAPPAPRFATSSPPPAITPLFRAAPDSDDPDDDDAAFDPVPSTSAATLTARAGDTVVLNGQRSSSLSDLPPPPKKKHKVAKGTAKAGARGGQGKGKDRSDKDEMGRLLVPTVEFPPHFLRLEKTFKALNTVYTFCSTRKSMATTFEVLKGGVENLLKRPLELRDIAQIKSLLPSLISFAYIDSDLLRVHSAADPSFSEDPRAAKREQRARELDEAYRAGGAGEEARDVNGSERAKKGGETVLLFGFNDGELKSENGVGKVVTRKFQRRKKKSTTDGDDGTPTPPPPTARTGTPKFSTASLTALITKRNTKFHSAVSDLLIACASHNPPLDPVELLLEATAEHLPVHPDELVSKEEMRERGLKEKREELGFVERNPETRMSMRRVLEEMSGEENEWWQGQIVEGGHRTFDAREAVYGDLDHPFSSAVSEALFSAKGIPPTSLYSHQARALNALSRGSNVIISTSTSSGKSLIYQLPVVQALEEDPEATALYVFPTKALAQDQMRALGELVAEVAGLEGVRIATFDGDTAKEDRDYIRENANVIFTNPDMLHVSILPQEERWRRFFRKLRFVVVDELHIYAGLFGCHVAFIMRRLRRICNALGNRHVQFVSCSATIANPARHMQTIFGIDDVVLINEDGSPCGQKEYVVWNPPYIDERDVKQGRVSTITETSRIFRFLMERGIRAIVFCRQCEILMRQVRQDLMLDGRSDMAGRVMSYRSGYSAQDRRRIEQEMFSGQLLGVIATTALELGIDIGSLDAVLTVGFPYTLPGLRQQAGRAGRRNKDSLAMLICDPFPLDQHYARNPDLIFTSPFQELALDLENPIVREAHVQCAADEIPLDPDEDARFFGDRDALAQVCRERLVRDDEGFYHCHPRYKPYPARTVPIRATEDESYSIVDVTAGRSVVLEEVEMSRAIFTTYEGAVFMHMGRTFLVKEVNHDRRLAKVEEANIDPLEALSIREIQGAATTASYGTVQRTSPLSSSLSFSLTSAPGFLVTSIVFGYFKVDKRNNILDTVDISSPPFIRTSHGLWVDVPKRALEILLQKNFHPAGSIHAAEHALMSLTPIVAMCTEGDVRTECKQPEKELASVASSRKRPARLILYDTAGKSGGICAKAFDHISTLIAQAADTIANCRCAEGCPSCVASMSCSGGNAILAKIGALIVLDAILGRPIDVDSIPEQDPAKGVTPGGTLDLAAAGVSPALIKLARERANAAGDGGAGVGAKGATTRRELEEEEEMDEDKRIERERALAELMGGGGGGGGAPQRRLEGEEAEGRETFRLSEMGGFVPGL</sequence>
<feature type="compositionally biased region" description="Gly residues" evidence="3">
    <location>
        <begin position="1277"/>
        <end position="1286"/>
    </location>
</feature>
<dbReference type="SMART" id="SM01075">
    <property type="entry name" value="CDT1"/>
    <property type="match status" value="1"/>
</dbReference>
<feature type="compositionally biased region" description="Basic and acidic residues" evidence="3">
    <location>
        <begin position="1263"/>
        <end position="1273"/>
    </location>
</feature>
<dbReference type="SMART" id="SM00487">
    <property type="entry name" value="DEXDc"/>
    <property type="match status" value="1"/>
</dbReference>
<dbReference type="CDD" id="cd18797">
    <property type="entry name" value="SF2_C_Hrq"/>
    <property type="match status" value="1"/>
</dbReference>
<feature type="compositionally biased region" description="Basic residues" evidence="3">
    <location>
        <begin position="286"/>
        <end position="296"/>
    </location>
</feature>
<feature type="domain" description="Helicase ATP-binding" evidence="4">
    <location>
        <begin position="474"/>
        <end position="657"/>
    </location>
</feature>
<name>A0A0D6ESM6_SPOSA</name>
<dbReference type="InterPro" id="IPR014939">
    <property type="entry name" value="CDT1_Gemini-bd-like"/>
</dbReference>
<dbReference type="PANTHER" id="PTHR47957">
    <property type="entry name" value="ATP-DEPENDENT HELICASE HRQ1"/>
    <property type="match status" value="1"/>
</dbReference>